<evidence type="ECO:0000313" key="1">
    <source>
        <dbReference type="EMBL" id="HHS29625.1"/>
    </source>
</evidence>
<proteinExistence type="predicted"/>
<comment type="caution">
    <text evidence="1">The sequence shown here is derived from an EMBL/GenBank/DDBJ whole genome shotgun (WGS) entry which is preliminary data.</text>
</comment>
<reference evidence="1" key="1">
    <citation type="journal article" date="2020" name="mSystems">
        <title>Genome- and Community-Level Interaction Insights into Carbon Utilization and Element Cycling Functions of Hydrothermarchaeota in Hydrothermal Sediment.</title>
        <authorList>
            <person name="Zhou Z."/>
            <person name="Liu Y."/>
            <person name="Xu W."/>
            <person name="Pan J."/>
            <person name="Luo Z.H."/>
            <person name="Li M."/>
        </authorList>
    </citation>
    <scope>NUCLEOTIDE SEQUENCE [LARGE SCALE GENOMIC DNA]</scope>
    <source>
        <strain evidence="1">SpSt-767</strain>
    </source>
</reference>
<dbReference type="EMBL" id="DTGR01000132">
    <property type="protein sequence ID" value="HHS29625.1"/>
    <property type="molecule type" value="Genomic_DNA"/>
</dbReference>
<name>A0A7V6A3V0_9BACT</name>
<organism evidence="1">
    <name type="scientific">Desulfobacca acetoxidans</name>
    <dbReference type="NCBI Taxonomy" id="60893"/>
    <lineage>
        <taxon>Bacteria</taxon>
        <taxon>Pseudomonadati</taxon>
        <taxon>Thermodesulfobacteriota</taxon>
        <taxon>Desulfobaccia</taxon>
        <taxon>Desulfobaccales</taxon>
        <taxon>Desulfobaccaceae</taxon>
        <taxon>Desulfobacca</taxon>
    </lineage>
</organism>
<sequence>MAEETEAQSLRLRDCAGPASFPTNLILLATVHGDPAGYERAWRIFQQVQPEVITVEISPFSVRYRQQARRRWRRRLSEALATLPPGAEKSLAVARVAAQAELPFEYRAARDWGKLRQVPIKFLDVGRVARSHLPRFADELLSPDNLRLLWEYGAAGTLETFVAAEFRRARLAREGKLKRAPRPADPDGQSREHLWARRLKDLVGSGKRLVHLGGWEHLVTWEDGGGLTKLLADLNPQVILLDEADKL</sequence>
<accession>A0A7V6A3V0</accession>
<protein>
    <submittedName>
        <fullName evidence="1">Uncharacterized protein</fullName>
    </submittedName>
</protein>
<gene>
    <name evidence="1" type="ORF">ENV52_07995</name>
</gene>
<dbReference type="AlphaFoldDB" id="A0A7V6A3V0"/>